<evidence type="ECO:0000313" key="4">
    <source>
        <dbReference type="Proteomes" id="UP000267535"/>
    </source>
</evidence>
<evidence type="ECO:0000259" key="2">
    <source>
        <dbReference type="Pfam" id="PF13372"/>
    </source>
</evidence>
<evidence type="ECO:0000313" key="3">
    <source>
        <dbReference type="EMBL" id="RRD01063.1"/>
    </source>
</evidence>
<dbReference type="OrthoDB" id="6756628at2"/>
<proteinExistence type="predicted"/>
<evidence type="ECO:0000256" key="1">
    <source>
        <dbReference type="SAM" id="SignalP"/>
    </source>
</evidence>
<dbReference type="RefSeq" id="WP_124924135.1">
    <property type="nucleotide sequence ID" value="NZ_BMOH01000001.1"/>
</dbReference>
<protein>
    <recommendedName>
        <fullName evidence="2">Alginate export domain-containing protein</fullName>
    </recommendedName>
</protein>
<sequence length="423" mass="45325">MRLNFKRKLSAVTLGAAVALASGSASAYNLYSENGSELNLDIEAIVGTFSSEENYFGKTGKGSTWQEAYLKAGFSGSKAVTDNNAIYGGINFVSSGTWGDGDAGGNTDGSERRTALEDAYVGYRTDMIDISFGSQNFTIGDGFLINGDSLNLGEGVFPGSDRGGAYWLAARKAFDKTAIVRIGGEEGLRGDLFWLDSDNTAQAEMELGGLNIEYVTDKGTFGGTYIKGLDATGNAARNGQKTVSVRYQGSAGVENLFLSAEYVDQSQGDSSADANAWYTEAGWTFADVTWAPQLTYRYTNYDEGFDSLFFGFNRGYGTWFQGEVAANYGGPFGSSANIHHVSLKAFPSETLAVGALWFDFNDSTTFGANSEGQELDIYAEWVVNDHLIISPLIGIYSPDSDNTAQTSSNSDNVYAQVLAIVPF</sequence>
<feature type="signal peptide" evidence="1">
    <location>
        <begin position="1"/>
        <end position="27"/>
    </location>
</feature>
<keyword evidence="1" id="KW-0732">Signal</keyword>
<dbReference type="AlphaFoldDB" id="A0A3P1SY69"/>
<dbReference type="InterPro" id="IPR025388">
    <property type="entry name" value="Alginate_export_dom"/>
</dbReference>
<organism evidence="3 4">
    <name type="scientific">Amphritea balenae</name>
    <dbReference type="NCBI Taxonomy" id="452629"/>
    <lineage>
        <taxon>Bacteria</taxon>
        <taxon>Pseudomonadati</taxon>
        <taxon>Pseudomonadota</taxon>
        <taxon>Gammaproteobacteria</taxon>
        <taxon>Oceanospirillales</taxon>
        <taxon>Oceanospirillaceae</taxon>
        <taxon>Amphritea</taxon>
    </lineage>
</organism>
<feature type="domain" description="Alginate export" evidence="2">
    <location>
        <begin position="236"/>
        <end position="298"/>
    </location>
</feature>
<feature type="chain" id="PRO_5018320021" description="Alginate export domain-containing protein" evidence="1">
    <location>
        <begin position="28"/>
        <end position="423"/>
    </location>
</feature>
<gene>
    <name evidence="3" type="ORF">EHS89_00410</name>
</gene>
<reference evidence="3 4" key="1">
    <citation type="submission" date="2018-11" db="EMBL/GenBank/DDBJ databases">
        <title>The draft genome sequence of Amphritea balenae JAMM 1525T.</title>
        <authorList>
            <person name="Fang Z."/>
            <person name="Zhang Y."/>
            <person name="Han X."/>
        </authorList>
    </citation>
    <scope>NUCLEOTIDE SEQUENCE [LARGE SCALE GENOMIC DNA]</scope>
    <source>
        <strain evidence="3 4">JAMM 1525</strain>
    </source>
</reference>
<accession>A0A3P1SY69</accession>
<dbReference type="Proteomes" id="UP000267535">
    <property type="component" value="Unassembled WGS sequence"/>
</dbReference>
<dbReference type="EMBL" id="RQXV01000001">
    <property type="protein sequence ID" value="RRD01063.1"/>
    <property type="molecule type" value="Genomic_DNA"/>
</dbReference>
<comment type="caution">
    <text evidence="3">The sequence shown here is derived from an EMBL/GenBank/DDBJ whole genome shotgun (WGS) entry which is preliminary data.</text>
</comment>
<keyword evidence="4" id="KW-1185">Reference proteome</keyword>
<dbReference type="Pfam" id="PF13372">
    <property type="entry name" value="Alginate_exp"/>
    <property type="match status" value="1"/>
</dbReference>
<name>A0A3P1SY69_9GAMM</name>